<comment type="caution">
    <text evidence="1">The sequence shown here is derived from an EMBL/GenBank/DDBJ whole genome shotgun (WGS) entry which is preliminary data.</text>
</comment>
<proteinExistence type="predicted"/>
<dbReference type="EMBL" id="JARK01001410">
    <property type="protein sequence ID" value="EYC06627.1"/>
    <property type="molecule type" value="Genomic_DNA"/>
</dbReference>
<evidence type="ECO:0000313" key="2">
    <source>
        <dbReference type="Proteomes" id="UP000024635"/>
    </source>
</evidence>
<dbReference type="Proteomes" id="UP000024635">
    <property type="component" value="Unassembled WGS sequence"/>
</dbReference>
<evidence type="ECO:0000313" key="1">
    <source>
        <dbReference type="EMBL" id="EYC06627.1"/>
    </source>
</evidence>
<organism evidence="1 2">
    <name type="scientific">Ancylostoma ceylanicum</name>
    <dbReference type="NCBI Taxonomy" id="53326"/>
    <lineage>
        <taxon>Eukaryota</taxon>
        <taxon>Metazoa</taxon>
        <taxon>Ecdysozoa</taxon>
        <taxon>Nematoda</taxon>
        <taxon>Chromadorea</taxon>
        <taxon>Rhabditida</taxon>
        <taxon>Rhabditina</taxon>
        <taxon>Rhabditomorpha</taxon>
        <taxon>Strongyloidea</taxon>
        <taxon>Ancylostomatidae</taxon>
        <taxon>Ancylostomatinae</taxon>
        <taxon>Ancylostoma</taxon>
    </lineage>
</organism>
<reference evidence="2" key="1">
    <citation type="journal article" date="2015" name="Nat. Genet.">
        <title>The genome and transcriptome of the zoonotic hookworm Ancylostoma ceylanicum identify infection-specific gene families.</title>
        <authorList>
            <person name="Schwarz E.M."/>
            <person name="Hu Y."/>
            <person name="Antoshechkin I."/>
            <person name="Miller M.M."/>
            <person name="Sternberg P.W."/>
            <person name="Aroian R.V."/>
        </authorList>
    </citation>
    <scope>NUCLEOTIDE SEQUENCE</scope>
    <source>
        <strain evidence="2">HY135</strain>
    </source>
</reference>
<gene>
    <name evidence="1" type="primary">Acey_s0074.g808</name>
    <name evidence="1" type="ORF">Y032_0074g808</name>
</gene>
<sequence length="92" mass="10755">MRELTKRISRTRRLMSRGRRSRWIVGGPCSVFQDNKRPTRTCRLSARLRTVSVCASTHPTDITIRTLDLEWALTTEKQLLMEEENPAIDKKQ</sequence>
<dbReference type="AlphaFoldDB" id="A0A016TVI0"/>
<protein>
    <submittedName>
        <fullName evidence="1">Uncharacterized protein</fullName>
    </submittedName>
</protein>
<name>A0A016TVI0_9BILA</name>
<keyword evidence="2" id="KW-1185">Reference proteome</keyword>
<accession>A0A016TVI0</accession>